<evidence type="ECO:0000256" key="3">
    <source>
        <dbReference type="ARBA" id="ARBA00022553"/>
    </source>
</evidence>
<dbReference type="GO" id="GO:0046983">
    <property type="term" value="F:protein dimerization activity"/>
    <property type="evidence" value="ECO:0007669"/>
    <property type="project" value="InterPro"/>
</dbReference>
<name>A0A1I5RFK9_9ACTN</name>
<dbReference type="GO" id="GO:0000155">
    <property type="term" value="F:phosphorelay sensor kinase activity"/>
    <property type="evidence" value="ECO:0007669"/>
    <property type="project" value="InterPro"/>
</dbReference>
<dbReference type="InterPro" id="IPR003594">
    <property type="entry name" value="HATPase_dom"/>
</dbReference>
<dbReference type="InterPro" id="IPR036890">
    <property type="entry name" value="HATPase_C_sf"/>
</dbReference>
<dbReference type="Gene3D" id="3.30.565.10">
    <property type="entry name" value="Histidine kinase-like ATPase, C-terminal domain"/>
    <property type="match status" value="1"/>
</dbReference>
<keyword evidence="6 11" id="KW-0418">Kinase</keyword>
<dbReference type="Proteomes" id="UP000198857">
    <property type="component" value="Unassembled WGS sequence"/>
</dbReference>
<evidence type="ECO:0000256" key="6">
    <source>
        <dbReference type="ARBA" id="ARBA00022777"/>
    </source>
</evidence>
<dbReference type="AlphaFoldDB" id="A0A1I5RFK9"/>
<feature type="domain" description="Histidine kinase/HSP90-like ATPase" evidence="9">
    <location>
        <begin position="307"/>
        <end position="392"/>
    </location>
</feature>
<keyword evidence="8" id="KW-0902">Two-component regulatory system</keyword>
<comment type="catalytic activity">
    <reaction evidence="1">
        <text>ATP + protein L-histidine = ADP + protein N-phospho-L-histidine.</text>
        <dbReference type="EC" id="2.7.13.3"/>
    </reaction>
</comment>
<dbReference type="SUPFAM" id="SSF55874">
    <property type="entry name" value="ATPase domain of HSP90 chaperone/DNA topoisomerase II/histidine kinase"/>
    <property type="match status" value="1"/>
</dbReference>
<evidence type="ECO:0000256" key="1">
    <source>
        <dbReference type="ARBA" id="ARBA00000085"/>
    </source>
</evidence>
<keyword evidence="4" id="KW-0808">Transferase</keyword>
<accession>A0A1I5RFK9</accession>
<dbReference type="Pfam" id="PF07730">
    <property type="entry name" value="HisKA_3"/>
    <property type="match status" value="1"/>
</dbReference>
<dbReference type="CDD" id="cd16917">
    <property type="entry name" value="HATPase_UhpB-NarQ-NarX-like"/>
    <property type="match status" value="1"/>
</dbReference>
<evidence type="ECO:0000313" key="12">
    <source>
        <dbReference type="Proteomes" id="UP000198857"/>
    </source>
</evidence>
<evidence type="ECO:0000256" key="8">
    <source>
        <dbReference type="ARBA" id="ARBA00023012"/>
    </source>
</evidence>
<dbReference type="EC" id="2.7.13.3" evidence="2"/>
<dbReference type="InterPro" id="IPR011712">
    <property type="entry name" value="Sig_transdc_His_kin_sub3_dim/P"/>
</dbReference>
<dbReference type="PANTHER" id="PTHR24421">
    <property type="entry name" value="NITRATE/NITRITE SENSOR PROTEIN NARX-RELATED"/>
    <property type="match status" value="1"/>
</dbReference>
<gene>
    <name evidence="11" type="ORF">SAMN05660464_3521</name>
</gene>
<keyword evidence="5" id="KW-0547">Nucleotide-binding</keyword>
<keyword evidence="12" id="KW-1185">Reference proteome</keyword>
<keyword evidence="7" id="KW-0067">ATP-binding</keyword>
<keyword evidence="3" id="KW-0597">Phosphoprotein</keyword>
<proteinExistence type="predicted"/>
<dbReference type="PANTHER" id="PTHR24421:SF10">
    <property type="entry name" value="NITRATE_NITRITE SENSOR PROTEIN NARQ"/>
    <property type="match status" value="1"/>
</dbReference>
<evidence type="ECO:0000256" key="2">
    <source>
        <dbReference type="ARBA" id="ARBA00012438"/>
    </source>
</evidence>
<dbReference type="GO" id="GO:0016020">
    <property type="term" value="C:membrane"/>
    <property type="evidence" value="ECO:0007669"/>
    <property type="project" value="InterPro"/>
</dbReference>
<dbReference type="Pfam" id="PF02518">
    <property type="entry name" value="HATPase_c"/>
    <property type="match status" value="1"/>
</dbReference>
<evidence type="ECO:0000313" key="11">
    <source>
        <dbReference type="EMBL" id="SFP57313.1"/>
    </source>
</evidence>
<evidence type="ECO:0000259" key="10">
    <source>
        <dbReference type="Pfam" id="PF07730"/>
    </source>
</evidence>
<organism evidence="11 12">
    <name type="scientific">Geodermatophilus dictyosporus</name>
    <dbReference type="NCBI Taxonomy" id="1523247"/>
    <lineage>
        <taxon>Bacteria</taxon>
        <taxon>Bacillati</taxon>
        <taxon>Actinomycetota</taxon>
        <taxon>Actinomycetes</taxon>
        <taxon>Geodermatophilales</taxon>
        <taxon>Geodermatophilaceae</taxon>
        <taxon>Geodermatophilus</taxon>
    </lineage>
</organism>
<dbReference type="GO" id="GO:0005524">
    <property type="term" value="F:ATP binding"/>
    <property type="evidence" value="ECO:0007669"/>
    <property type="project" value="UniProtKB-KW"/>
</dbReference>
<dbReference type="RefSeq" id="WP_091111973.1">
    <property type="nucleotide sequence ID" value="NZ_FOWQ01000006.1"/>
</dbReference>
<dbReference type="InterPro" id="IPR050482">
    <property type="entry name" value="Sensor_HK_TwoCompSys"/>
</dbReference>
<sequence length="395" mass="41282">MPGGRQRGLGARWRALPVGTRDLVCAVVLGAVVQVELVARRSLLEGPPLLQHLTLAVICAAVSLRRVHPVVAAAVAGAGMGVTAALGTAPSAVVYLVYLLMTCSVAWYAPSRGAAALGLAALVLPDAVLYPLTQPEGRVLADVVVNAGVPVTLWVLARVACEQLDRAVRAEREVAVERLRSLEERTRRAEAVATERRRIARECHDVIGHGITLMLLYAEGAQARLGEREPAVSEALDVVTAAGRTALTDVRQVLEVLRADGDQETVGGGLENVPDLVQQVRAAGTRVECLLADVPSRLPATVSTTGYRVVQEALTNALRHAPGGLVQVSLRAADDVVHVEVTDEGGTPGAPAGTGGFGLVGLRERVSLVGGQLVAGPRTDRSGWQVRATLPVGSP</sequence>
<dbReference type="STRING" id="1523247.SAMN05660464_3521"/>
<dbReference type="OrthoDB" id="227596at2"/>
<evidence type="ECO:0000256" key="4">
    <source>
        <dbReference type="ARBA" id="ARBA00022679"/>
    </source>
</evidence>
<evidence type="ECO:0000256" key="7">
    <source>
        <dbReference type="ARBA" id="ARBA00022840"/>
    </source>
</evidence>
<protein>
    <recommendedName>
        <fullName evidence="2">histidine kinase</fullName>
        <ecNumber evidence="2">2.7.13.3</ecNumber>
    </recommendedName>
</protein>
<dbReference type="EMBL" id="FOWQ01000006">
    <property type="protein sequence ID" value="SFP57313.1"/>
    <property type="molecule type" value="Genomic_DNA"/>
</dbReference>
<reference evidence="12" key="1">
    <citation type="submission" date="2016-10" db="EMBL/GenBank/DDBJ databases">
        <authorList>
            <person name="Varghese N."/>
            <person name="Submissions S."/>
        </authorList>
    </citation>
    <scope>NUCLEOTIDE SEQUENCE [LARGE SCALE GENOMIC DNA]</scope>
    <source>
        <strain evidence="12">DSM 44208</strain>
    </source>
</reference>
<evidence type="ECO:0000256" key="5">
    <source>
        <dbReference type="ARBA" id="ARBA00022741"/>
    </source>
</evidence>
<evidence type="ECO:0000259" key="9">
    <source>
        <dbReference type="Pfam" id="PF02518"/>
    </source>
</evidence>
<dbReference type="Gene3D" id="1.20.5.1930">
    <property type="match status" value="1"/>
</dbReference>
<feature type="domain" description="Signal transduction histidine kinase subgroup 3 dimerisation and phosphoacceptor" evidence="10">
    <location>
        <begin position="195"/>
        <end position="260"/>
    </location>
</feature>